<keyword evidence="2" id="KW-1185">Reference proteome</keyword>
<evidence type="ECO:0000313" key="2">
    <source>
        <dbReference type="Proteomes" id="UP000076532"/>
    </source>
</evidence>
<dbReference type="Proteomes" id="UP000076532">
    <property type="component" value="Unassembled WGS sequence"/>
</dbReference>
<sequence length="137" mass="15244">MPVHASMPSILQDLAEHMAVVSVAFVPSSPLSLDTPSLGSRTSGVNELEQFLISPPKPLLIQELVNSKIVYRYYCCPEKRDLANLYPKSQSLLGTANVSGHSWPHYLRDRRLINARINLKIPIRTSSLLPVLLLATR</sequence>
<name>A0A166SEQ8_9AGAM</name>
<evidence type="ECO:0000313" key="1">
    <source>
        <dbReference type="EMBL" id="KZP29360.1"/>
    </source>
</evidence>
<gene>
    <name evidence="1" type="ORF">FIBSPDRAFT_216148</name>
</gene>
<reference evidence="1 2" key="1">
    <citation type="journal article" date="2016" name="Mol. Biol. Evol.">
        <title>Comparative Genomics of Early-Diverging Mushroom-Forming Fungi Provides Insights into the Origins of Lignocellulose Decay Capabilities.</title>
        <authorList>
            <person name="Nagy L.G."/>
            <person name="Riley R."/>
            <person name="Tritt A."/>
            <person name="Adam C."/>
            <person name="Daum C."/>
            <person name="Floudas D."/>
            <person name="Sun H."/>
            <person name="Yadav J.S."/>
            <person name="Pangilinan J."/>
            <person name="Larsson K.H."/>
            <person name="Matsuura K."/>
            <person name="Barry K."/>
            <person name="Labutti K."/>
            <person name="Kuo R."/>
            <person name="Ohm R.A."/>
            <person name="Bhattacharya S.S."/>
            <person name="Shirouzu T."/>
            <person name="Yoshinaga Y."/>
            <person name="Martin F.M."/>
            <person name="Grigoriev I.V."/>
            <person name="Hibbett D.S."/>
        </authorList>
    </citation>
    <scope>NUCLEOTIDE SEQUENCE [LARGE SCALE GENOMIC DNA]</scope>
    <source>
        <strain evidence="1 2">CBS 109695</strain>
    </source>
</reference>
<accession>A0A166SEQ8</accession>
<protein>
    <submittedName>
        <fullName evidence="1">Uncharacterized protein</fullName>
    </submittedName>
</protein>
<dbReference type="EMBL" id="KV417499">
    <property type="protein sequence ID" value="KZP29360.1"/>
    <property type="molecule type" value="Genomic_DNA"/>
</dbReference>
<dbReference type="AlphaFoldDB" id="A0A166SEQ8"/>
<organism evidence="1 2">
    <name type="scientific">Athelia psychrophila</name>
    <dbReference type="NCBI Taxonomy" id="1759441"/>
    <lineage>
        <taxon>Eukaryota</taxon>
        <taxon>Fungi</taxon>
        <taxon>Dikarya</taxon>
        <taxon>Basidiomycota</taxon>
        <taxon>Agaricomycotina</taxon>
        <taxon>Agaricomycetes</taxon>
        <taxon>Agaricomycetidae</taxon>
        <taxon>Atheliales</taxon>
        <taxon>Atheliaceae</taxon>
        <taxon>Athelia</taxon>
    </lineage>
</organism>
<proteinExistence type="predicted"/>